<sequence length="351" mass="36101">MAIDPTLAFVAASTDAGEDGVLGFRLEDGRLETTGAADGGSRPAFLAASPDGTRLYVANREGEDGRIVAYTIEERGTLSRLNAVPTGGGGTPCYCSVDPTGRCVLTAQYGGGTVSVLPIDGDGRLGGPTAVVDHEGSGPDADRQSEPHPHAFLAGPDGEYAYAPDLGADRVFVYALDPVAGRVEPADCGHVDVHPGAGPRHLAFDPTGRYAYVIGELDSTVTAFERDLDTGGLKPVAVASTLPEGFDGENAAADIHVHPTGEFLYGSNRGHDSIAVYELGGDGRPTLLGTEPTRGEWPRNFALDPAGEVLFAENADSDTIVAFAVGSDGALEATGEVTDCPSPVCLAFVTG</sequence>
<protein>
    <submittedName>
        <fullName evidence="2">Lactonase family protein</fullName>
    </submittedName>
</protein>
<dbReference type="InterPro" id="IPR011048">
    <property type="entry name" value="Haem_d1_sf"/>
</dbReference>
<dbReference type="Gene3D" id="2.130.10.10">
    <property type="entry name" value="YVTN repeat-like/Quinoprotein amine dehydrogenase"/>
    <property type="match status" value="1"/>
</dbReference>
<gene>
    <name evidence="2" type="ORF">ACFPFO_17550</name>
</gene>
<dbReference type="PANTHER" id="PTHR30344">
    <property type="entry name" value="6-PHOSPHOGLUCONOLACTONASE-RELATED"/>
    <property type="match status" value="1"/>
</dbReference>
<dbReference type="InterPro" id="IPR015943">
    <property type="entry name" value="WD40/YVTN_repeat-like_dom_sf"/>
</dbReference>
<reference evidence="2 3" key="1">
    <citation type="journal article" date="2019" name="Int. J. Syst. Evol. Microbiol.">
        <title>The Global Catalogue of Microorganisms (GCM) 10K type strain sequencing project: providing services to taxonomists for standard genome sequencing and annotation.</title>
        <authorList>
            <consortium name="The Broad Institute Genomics Platform"/>
            <consortium name="The Broad Institute Genome Sequencing Center for Infectious Disease"/>
            <person name="Wu L."/>
            <person name="Ma J."/>
        </authorList>
    </citation>
    <scope>NUCLEOTIDE SEQUENCE [LARGE SCALE GENOMIC DNA]</scope>
    <source>
        <strain evidence="2 3">CGMCC 1.15824</strain>
    </source>
</reference>
<name>A0ABD5QIN6_9EURY</name>
<keyword evidence="3" id="KW-1185">Reference proteome</keyword>
<dbReference type="RefSeq" id="WP_224827753.1">
    <property type="nucleotide sequence ID" value="NZ_JAIVEF010000002.1"/>
</dbReference>
<dbReference type="Proteomes" id="UP001595925">
    <property type="component" value="Unassembled WGS sequence"/>
</dbReference>
<proteinExistence type="inferred from homology"/>
<dbReference type="AlphaFoldDB" id="A0ABD5QIN6"/>
<dbReference type="SUPFAM" id="SSF51004">
    <property type="entry name" value="C-terminal (heme d1) domain of cytochrome cd1-nitrite reductase"/>
    <property type="match status" value="1"/>
</dbReference>
<evidence type="ECO:0000313" key="2">
    <source>
        <dbReference type="EMBL" id="MFC4989530.1"/>
    </source>
</evidence>
<evidence type="ECO:0000256" key="1">
    <source>
        <dbReference type="ARBA" id="ARBA00005564"/>
    </source>
</evidence>
<dbReference type="InterPro" id="IPR050282">
    <property type="entry name" value="Cycloisomerase_2"/>
</dbReference>
<dbReference type="InterPro" id="IPR019405">
    <property type="entry name" value="Lactonase_7-beta_prop"/>
</dbReference>
<organism evidence="2 3">
    <name type="scientific">Saliphagus infecundisoli</name>
    <dbReference type="NCBI Taxonomy" id="1849069"/>
    <lineage>
        <taxon>Archaea</taxon>
        <taxon>Methanobacteriati</taxon>
        <taxon>Methanobacteriota</taxon>
        <taxon>Stenosarchaea group</taxon>
        <taxon>Halobacteria</taxon>
        <taxon>Halobacteriales</taxon>
        <taxon>Natrialbaceae</taxon>
        <taxon>Saliphagus</taxon>
    </lineage>
</organism>
<dbReference type="PANTHER" id="PTHR30344:SF1">
    <property type="entry name" value="6-PHOSPHOGLUCONOLACTONASE"/>
    <property type="match status" value="1"/>
</dbReference>
<comment type="caution">
    <text evidence="2">The sequence shown here is derived from an EMBL/GenBank/DDBJ whole genome shotgun (WGS) entry which is preliminary data.</text>
</comment>
<comment type="similarity">
    <text evidence="1">Belongs to the cycloisomerase 2 family.</text>
</comment>
<dbReference type="EMBL" id="JBHSJG010000049">
    <property type="protein sequence ID" value="MFC4989530.1"/>
    <property type="molecule type" value="Genomic_DNA"/>
</dbReference>
<accession>A0ABD5QIN6</accession>
<dbReference type="Pfam" id="PF10282">
    <property type="entry name" value="Lactonase"/>
    <property type="match status" value="1"/>
</dbReference>
<evidence type="ECO:0000313" key="3">
    <source>
        <dbReference type="Proteomes" id="UP001595925"/>
    </source>
</evidence>